<keyword evidence="3" id="KW-1185">Reference proteome</keyword>
<dbReference type="PROSITE" id="PS51257">
    <property type="entry name" value="PROKAR_LIPOPROTEIN"/>
    <property type="match status" value="1"/>
</dbReference>
<evidence type="ECO:0000313" key="3">
    <source>
        <dbReference type="Proteomes" id="UP000004947"/>
    </source>
</evidence>
<dbReference type="Proteomes" id="UP000004947">
    <property type="component" value="Unassembled WGS sequence"/>
</dbReference>
<evidence type="ECO:0000313" key="2">
    <source>
        <dbReference type="EMBL" id="EDM25966.1"/>
    </source>
</evidence>
<dbReference type="STRING" id="313628.LNTAR_19252"/>
<protein>
    <recommendedName>
        <fullName evidence="4">Lipoprotein</fullName>
    </recommendedName>
</protein>
<comment type="caution">
    <text evidence="2">The sequence shown here is derived from an EMBL/GenBank/DDBJ whole genome shotgun (WGS) entry which is preliminary data.</text>
</comment>
<dbReference type="EMBL" id="ABCK01000021">
    <property type="protein sequence ID" value="EDM25966.1"/>
    <property type="molecule type" value="Genomic_DNA"/>
</dbReference>
<feature type="chain" id="PRO_5002694253" description="Lipoprotein" evidence="1">
    <location>
        <begin position="22"/>
        <end position="134"/>
    </location>
</feature>
<gene>
    <name evidence="2" type="ORF">LNTAR_19252</name>
</gene>
<organism evidence="2 3">
    <name type="scientific">Lentisphaera araneosa HTCC2155</name>
    <dbReference type="NCBI Taxonomy" id="313628"/>
    <lineage>
        <taxon>Bacteria</taxon>
        <taxon>Pseudomonadati</taxon>
        <taxon>Lentisphaerota</taxon>
        <taxon>Lentisphaeria</taxon>
        <taxon>Lentisphaerales</taxon>
        <taxon>Lentisphaeraceae</taxon>
        <taxon>Lentisphaera</taxon>
    </lineage>
</organism>
<accession>A6DQR6</accession>
<reference evidence="2 3" key="1">
    <citation type="journal article" date="2010" name="J. Bacteriol.">
        <title>Genome sequence of Lentisphaera araneosa HTCC2155T, the type species of the order Lentisphaerales in the phylum Lentisphaerae.</title>
        <authorList>
            <person name="Thrash J.C."/>
            <person name="Cho J.C."/>
            <person name="Vergin K.L."/>
            <person name="Morris R.M."/>
            <person name="Giovannoni S.J."/>
        </authorList>
    </citation>
    <scope>NUCLEOTIDE SEQUENCE [LARGE SCALE GENOMIC DNA]</scope>
    <source>
        <strain evidence="2 3">HTCC2155</strain>
    </source>
</reference>
<evidence type="ECO:0000256" key="1">
    <source>
        <dbReference type="SAM" id="SignalP"/>
    </source>
</evidence>
<evidence type="ECO:0008006" key="4">
    <source>
        <dbReference type="Google" id="ProtNLM"/>
    </source>
</evidence>
<feature type="signal peptide" evidence="1">
    <location>
        <begin position="1"/>
        <end position="21"/>
    </location>
</feature>
<proteinExistence type="predicted"/>
<sequence>MIKKLLLILIINTVLTGCSCAIYTRELSDKNNTKLDESIVNNTLLNNGFKIRKVTNDESDFQKGPLYAQYSEETNSIKFHGAFCPILFFRMDYKSFYKQCDQDSTNIIKSFKKDNIELVDTEEYLIPIQKTNNH</sequence>
<dbReference type="AlphaFoldDB" id="A6DQR6"/>
<name>A6DQR6_9BACT</name>
<keyword evidence="1" id="KW-0732">Signal</keyword>